<dbReference type="PANTHER" id="PTHR48493">
    <property type="entry name" value="UBIQUITIN-LIKE DOMAIN-CONTAINING CTD PHOSPHATASE 1"/>
    <property type="match status" value="1"/>
</dbReference>
<dbReference type="InterPro" id="IPR004274">
    <property type="entry name" value="FCP1_dom"/>
</dbReference>
<evidence type="ECO:0000259" key="1">
    <source>
        <dbReference type="PROSITE" id="PS50969"/>
    </source>
</evidence>
<protein>
    <recommendedName>
        <fullName evidence="1">FCP1 homology domain-containing protein</fullName>
    </recommendedName>
</protein>
<sequence length="384" mass="43672">MNGDNTTRVTAPITTVTMIAKYGKEKIELVDLPASSTTIGQVKDLLHARTGILAKRQKIIGLKSTSGASVTDETKLFDLKAKKSSRDERSAIALVHQFILMGTPEEQIFVDPDDKSELPDVVDDFDFDFNAGSEEWTEHKAKEENLQKFTEQTTVHIITPPRISMDNKCKPLLVLDLDHTLLDFSAKTLRDNGHSASDIGSPNDSAANQLKRPYMNEFLMWAYKYYDLVVWSQTSWTWLEIKLTELGMISHPGYNICFVLDKTSMFKIVTSTRSGKKVEHSVKPLQIIWSKFPFWGSHNTVHLDDLARNFALNLSSGLKCTAYHRKKKKKRDVTDGRGEDDTELLGIGRFLELLATSEQNFHDVDFRYWKDYVNGTKSFLPKKK</sequence>
<dbReference type="AlphaFoldDB" id="A0ABD3NWA0"/>
<dbReference type="Pfam" id="PF03031">
    <property type="entry name" value="NIF"/>
    <property type="match status" value="1"/>
</dbReference>
<dbReference type="InterPro" id="IPR036412">
    <property type="entry name" value="HAD-like_sf"/>
</dbReference>
<organism evidence="2 3">
    <name type="scientific">Cyclotella cryptica</name>
    <dbReference type="NCBI Taxonomy" id="29204"/>
    <lineage>
        <taxon>Eukaryota</taxon>
        <taxon>Sar</taxon>
        <taxon>Stramenopiles</taxon>
        <taxon>Ochrophyta</taxon>
        <taxon>Bacillariophyta</taxon>
        <taxon>Coscinodiscophyceae</taxon>
        <taxon>Thalassiosirophycidae</taxon>
        <taxon>Stephanodiscales</taxon>
        <taxon>Stephanodiscaceae</taxon>
        <taxon>Cyclotella</taxon>
    </lineage>
</organism>
<dbReference type="Proteomes" id="UP001516023">
    <property type="component" value="Unassembled WGS sequence"/>
</dbReference>
<dbReference type="PROSITE" id="PS50969">
    <property type="entry name" value="FCP1"/>
    <property type="match status" value="1"/>
</dbReference>
<dbReference type="EMBL" id="JABMIG020000356">
    <property type="protein sequence ID" value="KAL3780260.1"/>
    <property type="molecule type" value="Genomic_DNA"/>
</dbReference>
<dbReference type="InterPro" id="IPR051658">
    <property type="entry name" value="UBLCP1"/>
</dbReference>
<dbReference type="Gene3D" id="3.10.20.90">
    <property type="entry name" value="Phosphatidylinositol 3-kinase Catalytic Subunit, Chain A, domain 1"/>
    <property type="match status" value="1"/>
</dbReference>
<proteinExistence type="predicted"/>
<evidence type="ECO:0000313" key="3">
    <source>
        <dbReference type="Proteomes" id="UP001516023"/>
    </source>
</evidence>
<dbReference type="SMART" id="SM00577">
    <property type="entry name" value="CPDc"/>
    <property type="match status" value="1"/>
</dbReference>
<gene>
    <name evidence="2" type="ORF">HJC23_007042</name>
</gene>
<comment type="caution">
    <text evidence="2">The sequence shown here is derived from an EMBL/GenBank/DDBJ whole genome shotgun (WGS) entry which is preliminary data.</text>
</comment>
<evidence type="ECO:0000313" key="2">
    <source>
        <dbReference type="EMBL" id="KAL3780260.1"/>
    </source>
</evidence>
<dbReference type="SUPFAM" id="SSF54236">
    <property type="entry name" value="Ubiquitin-like"/>
    <property type="match status" value="1"/>
</dbReference>
<accession>A0ABD3NWA0</accession>
<feature type="domain" description="FCP1 homology" evidence="1">
    <location>
        <begin position="166"/>
        <end position="354"/>
    </location>
</feature>
<dbReference type="SUPFAM" id="SSF56784">
    <property type="entry name" value="HAD-like"/>
    <property type="match status" value="1"/>
</dbReference>
<reference evidence="2 3" key="1">
    <citation type="journal article" date="2020" name="G3 (Bethesda)">
        <title>Improved Reference Genome for Cyclotella cryptica CCMP332, a Model for Cell Wall Morphogenesis, Salinity Adaptation, and Lipid Production in Diatoms (Bacillariophyta).</title>
        <authorList>
            <person name="Roberts W.R."/>
            <person name="Downey K.M."/>
            <person name="Ruck E.C."/>
            <person name="Traller J.C."/>
            <person name="Alverson A.J."/>
        </authorList>
    </citation>
    <scope>NUCLEOTIDE SEQUENCE [LARGE SCALE GENOMIC DNA]</scope>
    <source>
        <strain evidence="2 3">CCMP332</strain>
    </source>
</reference>
<dbReference type="PANTHER" id="PTHR48493:SF1">
    <property type="entry name" value="UBIQUITIN-LIKE DOMAIN-CONTAINING CTD PHOSPHATASE 1"/>
    <property type="match status" value="1"/>
</dbReference>
<keyword evidence="3" id="KW-1185">Reference proteome</keyword>
<name>A0ABD3NWA0_9STRA</name>
<dbReference type="Gene3D" id="3.40.50.1000">
    <property type="entry name" value="HAD superfamily/HAD-like"/>
    <property type="match status" value="1"/>
</dbReference>
<dbReference type="InterPro" id="IPR029071">
    <property type="entry name" value="Ubiquitin-like_domsf"/>
</dbReference>
<dbReference type="InterPro" id="IPR023214">
    <property type="entry name" value="HAD_sf"/>
</dbReference>